<keyword evidence="2" id="KW-1185">Reference proteome</keyword>
<proteinExistence type="predicted"/>
<gene>
    <name evidence="1" type="ORF">H5410_042358</name>
</gene>
<reference evidence="1 2" key="1">
    <citation type="submission" date="2020-09" db="EMBL/GenBank/DDBJ databases">
        <title>De no assembly of potato wild relative species, Solanum commersonii.</title>
        <authorList>
            <person name="Cho K."/>
        </authorList>
    </citation>
    <scope>NUCLEOTIDE SEQUENCE [LARGE SCALE GENOMIC DNA]</scope>
    <source>
        <strain evidence="1">LZ3.2</strain>
        <tissue evidence="1">Leaf</tissue>
    </source>
</reference>
<dbReference type="AlphaFoldDB" id="A0A9J5XXD4"/>
<evidence type="ECO:0000313" key="2">
    <source>
        <dbReference type="Proteomes" id="UP000824120"/>
    </source>
</evidence>
<sequence length="225" mass="26282">MRFPLRQVKCIMLEVCLEAENGKSIDEFNGQFPFFPAANFLTVTIPATAVDHYVWDPKGFEFRSLTSYTTTWRDFYWWADPGQSWCVNYYLSNECSIIYNCILFTCPSIAYYWRNNYLEVKSNTYTLVGYYYDIKHEVLAANFKHTSILNLRYMIVLATLFLEWKVVVLRSGYRVKFQVEQPSAGYTFYVVIEMCMIAGDLVEDELLTLVIDTSIDSKGIDAKEE</sequence>
<comment type="caution">
    <text evidence="1">The sequence shown here is derived from an EMBL/GenBank/DDBJ whole genome shotgun (WGS) entry which is preliminary data.</text>
</comment>
<name>A0A9J5XXD4_SOLCO</name>
<dbReference type="Proteomes" id="UP000824120">
    <property type="component" value="Chromosome 8"/>
</dbReference>
<protein>
    <submittedName>
        <fullName evidence="1">Uncharacterized protein</fullName>
    </submittedName>
</protein>
<organism evidence="1 2">
    <name type="scientific">Solanum commersonii</name>
    <name type="common">Commerson's wild potato</name>
    <name type="synonym">Commerson's nightshade</name>
    <dbReference type="NCBI Taxonomy" id="4109"/>
    <lineage>
        <taxon>Eukaryota</taxon>
        <taxon>Viridiplantae</taxon>
        <taxon>Streptophyta</taxon>
        <taxon>Embryophyta</taxon>
        <taxon>Tracheophyta</taxon>
        <taxon>Spermatophyta</taxon>
        <taxon>Magnoliopsida</taxon>
        <taxon>eudicotyledons</taxon>
        <taxon>Gunneridae</taxon>
        <taxon>Pentapetalae</taxon>
        <taxon>asterids</taxon>
        <taxon>lamiids</taxon>
        <taxon>Solanales</taxon>
        <taxon>Solanaceae</taxon>
        <taxon>Solanoideae</taxon>
        <taxon>Solaneae</taxon>
        <taxon>Solanum</taxon>
    </lineage>
</organism>
<accession>A0A9J5XXD4</accession>
<evidence type="ECO:0000313" key="1">
    <source>
        <dbReference type="EMBL" id="KAG5591844.1"/>
    </source>
</evidence>
<dbReference type="EMBL" id="JACXVP010000008">
    <property type="protein sequence ID" value="KAG5591844.1"/>
    <property type="molecule type" value="Genomic_DNA"/>
</dbReference>